<evidence type="ECO:0000256" key="2">
    <source>
        <dbReference type="SAM" id="Phobius"/>
    </source>
</evidence>
<protein>
    <submittedName>
        <fullName evidence="3">Uncharacterized protein</fullName>
    </submittedName>
</protein>
<comment type="caution">
    <text evidence="3">The sequence shown here is derived from an EMBL/GenBank/DDBJ whole genome shotgun (WGS) entry which is preliminary data.</text>
</comment>
<accession>A0AAD9YCJ8</accession>
<evidence type="ECO:0000256" key="1">
    <source>
        <dbReference type="SAM" id="MobiDB-lite"/>
    </source>
</evidence>
<keyword evidence="2" id="KW-0472">Membrane</keyword>
<keyword evidence="2" id="KW-0812">Transmembrane</keyword>
<feature type="transmembrane region" description="Helical" evidence="2">
    <location>
        <begin position="426"/>
        <end position="456"/>
    </location>
</feature>
<dbReference type="Proteomes" id="UP001281614">
    <property type="component" value="Unassembled WGS sequence"/>
</dbReference>
<feature type="region of interest" description="Disordered" evidence="1">
    <location>
        <begin position="544"/>
        <end position="590"/>
    </location>
</feature>
<feature type="compositionally biased region" description="Basic and acidic residues" evidence="1">
    <location>
        <begin position="549"/>
        <end position="566"/>
    </location>
</feature>
<organism evidence="3 4">
    <name type="scientific">Colletotrichum kahawae</name>
    <name type="common">Coffee berry disease fungus</name>
    <dbReference type="NCBI Taxonomy" id="34407"/>
    <lineage>
        <taxon>Eukaryota</taxon>
        <taxon>Fungi</taxon>
        <taxon>Dikarya</taxon>
        <taxon>Ascomycota</taxon>
        <taxon>Pezizomycotina</taxon>
        <taxon>Sordariomycetes</taxon>
        <taxon>Hypocreomycetidae</taxon>
        <taxon>Glomerellales</taxon>
        <taxon>Glomerellaceae</taxon>
        <taxon>Colletotrichum</taxon>
        <taxon>Colletotrichum gloeosporioides species complex</taxon>
    </lineage>
</organism>
<keyword evidence="4" id="KW-1185">Reference proteome</keyword>
<feature type="transmembrane region" description="Helical" evidence="2">
    <location>
        <begin position="322"/>
        <end position="339"/>
    </location>
</feature>
<feature type="transmembrane region" description="Helical" evidence="2">
    <location>
        <begin position="192"/>
        <end position="210"/>
    </location>
</feature>
<evidence type="ECO:0000313" key="4">
    <source>
        <dbReference type="Proteomes" id="UP001281614"/>
    </source>
</evidence>
<dbReference type="EMBL" id="VYYT01000222">
    <property type="protein sequence ID" value="KAK2755375.1"/>
    <property type="molecule type" value="Genomic_DNA"/>
</dbReference>
<proteinExistence type="predicted"/>
<evidence type="ECO:0000313" key="3">
    <source>
        <dbReference type="EMBL" id="KAK2755375.1"/>
    </source>
</evidence>
<gene>
    <name evidence="3" type="ORF">CKAH01_01267</name>
</gene>
<dbReference type="AlphaFoldDB" id="A0AAD9YCJ8"/>
<sequence>MVSNRTLRMSLHGLRTVSNFTPGHTWPEMINHLYSSDLSDVTVPLEYDPNVHQSTISICQSSLFDNPLGIYDCAALAVSALLIQNYNYTLDPATATEANSLLKFGDLASFDGLGTLQRILSCVGASEPSTKGTFERLPETEFGAWALDSTSYYKPFEVDENLKGALDYLKPLCFQARSPEADIAGPGVTVSYIIQIGLLLWFFVLSLLIPRDPIYSMPVKAVAALGRFKRCKEQQHGSTTVYLMERLRASKFAVALYSSIIDFQEAQAFFTLAVQLATIVMFMTDQVPVIRIDWRAARIYSAGNTLVVLLMQSELQRKGMRWWYTFFLTFSVGVLGMVIRNLGSEAPITLGAIAKCGNRSRNIMQTCYNNGSSAFRDAFRDEDRGGSDYFISFLFSTVVLSIDQLGHVPRLRRSLGSKLEHWPGKLSLLISLLRFGSVIWCAIWFVSNVLLASLLMRNATAILNEMGGSVWDREKWTFGQIIAVLPWAPVISKYLYCSLFGIIHGVGSRIDDHYEVVLSDKHPLSEFSRHSDCKKRLKTASYDNLPDVEDGRGDGKGPDRDSEEWSHISLGGGEESGESPGSSSQRLLMPSPCWSNAKYVHS</sequence>
<name>A0AAD9YCJ8_COLKA</name>
<keyword evidence="2" id="KW-1133">Transmembrane helix</keyword>
<reference evidence="3" key="1">
    <citation type="submission" date="2023-02" db="EMBL/GenBank/DDBJ databases">
        <title>Colletotrichum kahawae CIFC_Que2 genome sequencing and assembly.</title>
        <authorList>
            <person name="Baroncelli R."/>
        </authorList>
    </citation>
    <scope>NUCLEOTIDE SEQUENCE</scope>
    <source>
        <strain evidence="3">CIFC_Que2</strain>
    </source>
</reference>